<evidence type="ECO:0000313" key="1">
    <source>
        <dbReference type="EnsemblPlants" id="Bo2g070760.1"/>
    </source>
</evidence>
<dbReference type="KEGG" id="boe:106326377"/>
<dbReference type="EnsemblPlants" id="Bo2g070760.1">
    <property type="protein sequence ID" value="Bo2g070760.1"/>
    <property type="gene ID" value="Bo2g070760"/>
</dbReference>
<keyword evidence="2" id="KW-1185">Reference proteome</keyword>
<organism evidence="1 2">
    <name type="scientific">Brassica oleracea var. oleracea</name>
    <dbReference type="NCBI Taxonomy" id="109376"/>
    <lineage>
        <taxon>Eukaryota</taxon>
        <taxon>Viridiplantae</taxon>
        <taxon>Streptophyta</taxon>
        <taxon>Embryophyta</taxon>
        <taxon>Tracheophyta</taxon>
        <taxon>Spermatophyta</taxon>
        <taxon>Magnoliopsida</taxon>
        <taxon>eudicotyledons</taxon>
        <taxon>Gunneridae</taxon>
        <taxon>Pentapetalae</taxon>
        <taxon>rosids</taxon>
        <taxon>malvids</taxon>
        <taxon>Brassicales</taxon>
        <taxon>Brassicaceae</taxon>
        <taxon>Brassiceae</taxon>
        <taxon>Brassica</taxon>
    </lineage>
</organism>
<dbReference type="OrthoDB" id="1075261at2759"/>
<dbReference type="InterPro" id="IPR025322">
    <property type="entry name" value="PADRE_dom"/>
</dbReference>
<dbReference type="eggNOG" id="ENOG502RP95">
    <property type="taxonomic scope" value="Eukaryota"/>
</dbReference>
<dbReference type="Gramene" id="Bo2g070760.1">
    <property type="protein sequence ID" value="Bo2g070760.1"/>
    <property type="gene ID" value="Bo2g070760"/>
</dbReference>
<dbReference type="Proteomes" id="UP000032141">
    <property type="component" value="Chromosome C2"/>
</dbReference>
<dbReference type="SMR" id="A0A0D3APT2"/>
<dbReference type="Pfam" id="PF14009">
    <property type="entry name" value="PADRE"/>
    <property type="match status" value="1"/>
</dbReference>
<protein>
    <submittedName>
        <fullName evidence="1">Uncharacterized protein</fullName>
    </submittedName>
</protein>
<reference evidence="1" key="2">
    <citation type="submission" date="2015-03" db="UniProtKB">
        <authorList>
            <consortium name="EnsemblPlants"/>
        </authorList>
    </citation>
    <scope>IDENTIFICATION</scope>
</reference>
<dbReference type="PANTHER" id="PTHR33148">
    <property type="entry name" value="PLASTID MOVEMENT IMPAIRED PROTEIN-RELATED"/>
    <property type="match status" value="1"/>
</dbReference>
<evidence type="ECO:0000313" key="2">
    <source>
        <dbReference type="Proteomes" id="UP000032141"/>
    </source>
</evidence>
<dbReference type="AlphaFoldDB" id="A0A0D3APT2"/>
<proteinExistence type="predicted"/>
<accession>A0A0D3APT2</accession>
<dbReference type="HOGENOM" id="CLU_083135_1_0_1"/>
<dbReference type="PANTHER" id="PTHR33148:SF47">
    <property type="entry name" value="GENOME ASSEMBLY, CHROMOSOME: A07"/>
    <property type="match status" value="1"/>
</dbReference>
<dbReference type="GeneID" id="106326377"/>
<name>A0A0D3APT2_BRAOL</name>
<sequence>MGNILGRTKTVKIMKINGKSFKLKTPVKAGTVVKDFPGHVLFESESVKRFGIRAKPLDPKQYLQSKRIYFMVELPSTGSDRNPRGRRWKERTPRRVRLGIKMGAKERLENLKLSRRSSSDLSVIKEVAEEEKEVVTSVKLKLPKWKVEKLWKESESVSDFYNKITALCLLNVPSGLIHQRQHLLRNGGRSVQIGDKEAVNYF</sequence>
<reference evidence="1 2" key="1">
    <citation type="journal article" date="2014" name="Genome Biol.">
        <title>Transcriptome and methylome profiling reveals relics of genome dominance in the mesopolyploid Brassica oleracea.</title>
        <authorList>
            <person name="Parkin I.A."/>
            <person name="Koh C."/>
            <person name="Tang H."/>
            <person name="Robinson S.J."/>
            <person name="Kagale S."/>
            <person name="Clarke W.E."/>
            <person name="Town C.D."/>
            <person name="Nixon J."/>
            <person name="Krishnakumar V."/>
            <person name="Bidwell S.L."/>
            <person name="Denoeud F."/>
            <person name="Belcram H."/>
            <person name="Links M.G."/>
            <person name="Just J."/>
            <person name="Clarke C."/>
            <person name="Bender T."/>
            <person name="Huebert T."/>
            <person name="Mason A.S."/>
            <person name="Pires J.C."/>
            <person name="Barker G."/>
            <person name="Moore J."/>
            <person name="Walley P.G."/>
            <person name="Manoli S."/>
            <person name="Batley J."/>
            <person name="Edwards D."/>
            <person name="Nelson M.N."/>
            <person name="Wang X."/>
            <person name="Paterson A.H."/>
            <person name="King G."/>
            <person name="Bancroft I."/>
            <person name="Chalhoub B."/>
            <person name="Sharpe A.G."/>
        </authorList>
    </citation>
    <scope>NUCLEOTIDE SEQUENCE</scope>
    <source>
        <strain evidence="1 2">cv. TO1000</strain>
    </source>
</reference>
<dbReference type="RefSeq" id="XP_013619824.1">
    <property type="nucleotide sequence ID" value="XM_013764370.1"/>
</dbReference>
<dbReference type="OMA" id="QMGAKER"/>
<dbReference type="STRING" id="109376.A0A0D3APT2"/>